<evidence type="ECO:0000259" key="6">
    <source>
        <dbReference type="PROSITE" id="PS50011"/>
    </source>
</evidence>
<dbReference type="GeneTree" id="ENSGT00940000156468"/>
<keyword evidence="1" id="KW-0723">Serine/threonine-protein kinase</keyword>
<keyword evidence="4" id="KW-0418">Kinase</keyword>
<dbReference type="Pfam" id="PF00069">
    <property type="entry name" value="Pkinase"/>
    <property type="match status" value="1"/>
</dbReference>
<dbReference type="Proteomes" id="UP000694388">
    <property type="component" value="Unplaced"/>
</dbReference>
<dbReference type="GO" id="GO:0004674">
    <property type="term" value="F:protein serine/threonine kinase activity"/>
    <property type="evidence" value="ECO:0007669"/>
    <property type="project" value="UniProtKB-KW"/>
</dbReference>
<feature type="domain" description="Protein kinase" evidence="6">
    <location>
        <begin position="12"/>
        <end position="259"/>
    </location>
</feature>
<evidence type="ECO:0000256" key="3">
    <source>
        <dbReference type="ARBA" id="ARBA00022741"/>
    </source>
</evidence>
<organism evidence="7 8">
    <name type="scientific">Eptatretus burgeri</name>
    <name type="common">Inshore hagfish</name>
    <dbReference type="NCBI Taxonomy" id="7764"/>
    <lineage>
        <taxon>Eukaryota</taxon>
        <taxon>Metazoa</taxon>
        <taxon>Chordata</taxon>
        <taxon>Craniata</taxon>
        <taxon>Vertebrata</taxon>
        <taxon>Cyclostomata</taxon>
        <taxon>Myxini</taxon>
        <taxon>Myxiniformes</taxon>
        <taxon>Myxinidae</taxon>
        <taxon>Eptatretinae</taxon>
        <taxon>Eptatretus</taxon>
    </lineage>
</organism>
<dbReference type="Gene3D" id="1.10.510.10">
    <property type="entry name" value="Transferase(Phosphotransferase) domain 1"/>
    <property type="match status" value="1"/>
</dbReference>
<keyword evidence="2" id="KW-0808">Transferase</keyword>
<evidence type="ECO:0000256" key="5">
    <source>
        <dbReference type="ARBA" id="ARBA00022840"/>
    </source>
</evidence>
<reference evidence="7" key="1">
    <citation type="submission" date="2025-08" db="UniProtKB">
        <authorList>
            <consortium name="Ensembl"/>
        </authorList>
    </citation>
    <scope>IDENTIFICATION</scope>
</reference>
<proteinExistence type="predicted"/>
<keyword evidence="5" id="KW-0067">ATP-binding</keyword>
<dbReference type="Ensembl" id="ENSEBUT00000005978.1">
    <property type="protein sequence ID" value="ENSEBUP00000005539.1"/>
    <property type="gene ID" value="ENSEBUG00000003747.1"/>
</dbReference>
<dbReference type="InterPro" id="IPR011009">
    <property type="entry name" value="Kinase-like_dom_sf"/>
</dbReference>
<dbReference type="FunFam" id="1.10.510.10:FF:000026">
    <property type="entry name" value="Calcium/calmodulin-dependent protein kinase type 1"/>
    <property type="match status" value="1"/>
</dbReference>
<dbReference type="InterPro" id="IPR000719">
    <property type="entry name" value="Prot_kinase_dom"/>
</dbReference>
<dbReference type="Gene3D" id="3.30.200.20">
    <property type="entry name" value="Phosphorylase Kinase, domain 1"/>
    <property type="match status" value="1"/>
</dbReference>
<accession>A0A8C4NK79</accession>
<sequence>MALGCWLCRAPSTSECTLGEEEYCEVFQVKERVTGHSFSCKRFRKRDGRRVREIARNEAQMLKMIKHPNILQLGVLSGYSATGKEVFEWLLELGRYSEQDASLVLHQVLAAVSHLHSLGIVHRDLKLETLMYHTRNGDTNIVLTDFHLAKMEGRRIREPCGTPEYLAPEVVAKKKYGRPVDCWAVGAVGKPLHFMWKCADDHTNHDKSLYRQILAGNYEFDSPYWDEISDAAKDLVSKLLEVNQEQRMTAKEALAHEWTCGKAALDKDIKSGVCAQIKRNFAKRRWKVSLASLALHHHHTGTVGLRRWFEIHTTFMVQTRTWLEIQ</sequence>
<evidence type="ECO:0000256" key="2">
    <source>
        <dbReference type="ARBA" id="ARBA00022679"/>
    </source>
</evidence>
<dbReference type="PANTHER" id="PTHR24347">
    <property type="entry name" value="SERINE/THREONINE-PROTEIN KINASE"/>
    <property type="match status" value="1"/>
</dbReference>
<keyword evidence="8" id="KW-1185">Reference proteome</keyword>
<dbReference type="SUPFAM" id="SSF56112">
    <property type="entry name" value="Protein kinase-like (PK-like)"/>
    <property type="match status" value="1"/>
</dbReference>
<keyword evidence="3" id="KW-0547">Nucleotide-binding</keyword>
<dbReference type="AlphaFoldDB" id="A0A8C4NK79"/>
<dbReference type="PROSITE" id="PS50011">
    <property type="entry name" value="PROTEIN_KINASE_DOM"/>
    <property type="match status" value="1"/>
</dbReference>
<name>A0A8C4NK79_EPTBU</name>
<reference evidence="7" key="2">
    <citation type="submission" date="2025-09" db="UniProtKB">
        <authorList>
            <consortium name="Ensembl"/>
        </authorList>
    </citation>
    <scope>IDENTIFICATION</scope>
</reference>
<protein>
    <submittedName>
        <fullName evidence="7">CaM kinase like vesicle associated</fullName>
    </submittedName>
</protein>
<evidence type="ECO:0000313" key="8">
    <source>
        <dbReference type="Proteomes" id="UP000694388"/>
    </source>
</evidence>
<dbReference type="GO" id="GO:0005524">
    <property type="term" value="F:ATP binding"/>
    <property type="evidence" value="ECO:0007669"/>
    <property type="project" value="UniProtKB-KW"/>
</dbReference>
<evidence type="ECO:0000256" key="4">
    <source>
        <dbReference type="ARBA" id="ARBA00022777"/>
    </source>
</evidence>
<evidence type="ECO:0000313" key="7">
    <source>
        <dbReference type="Ensembl" id="ENSEBUP00000005539.1"/>
    </source>
</evidence>
<evidence type="ECO:0000256" key="1">
    <source>
        <dbReference type="ARBA" id="ARBA00022527"/>
    </source>
</evidence>